<dbReference type="PANTHER" id="PTHR34569:SF21">
    <property type="match status" value="1"/>
</dbReference>
<dbReference type="Proteomes" id="UP001604277">
    <property type="component" value="Unassembled WGS sequence"/>
</dbReference>
<dbReference type="AlphaFoldDB" id="A0ABD1VKF4"/>
<proteinExistence type="predicted"/>
<dbReference type="EMBL" id="JBFOLJ010000005">
    <property type="protein sequence ID" value="KAL2537829.1"/>
    <property type="molecule type" value="Genomic_DNA"/>
</dbReference>
<sequence length="151" mass="17559">MKTQILNPRNDFDFPFIKRSQDRRFLVANGINQFQNYDIEMIPIQNLSYTSLKDILPASPMSIGSPVTSRRESWREIPIKDPLVQHAAWAYLQPMAVLEDNDGRYFARKMMDKCRGLIECFNDVVLVVVKSLFSEQQTQGTKQMKIKLTDK</sequence>
<keyword evidence="2" id="KW-1185">Reference proteome</keyword>
<organism evidence="1 2">
    <name type="scientific">Forsythia ovata</name>
    <dbReference type="NCBI Taxonomy" id="205694"/>
    <lineage>
        <taxon>Eukaryota</taxon>
        <taxon>Viridiplantae</taxon>
        <taxon>Streptophyta</taxon>
        <taxon>Embryophyta</taxon>
        <taxon>Tracheophyta</taxon>
        <taxon>Spermatophyta</taxon>
        <taxon>Magnoliopsida</taxon>
        <taxon>eudicotyledons</taxon>
        <taxon>Gunneridae</taxon>
        <taxon>Pentapetalae</taxon>
        <taxon>asterids</taxon>
        <taxon>lamiids</taxon>
        <taxon>Lamiales</taxon>
        <taxon>Oleaceae</taxon>
        <taxon>Forsythieae</taxon>
        <taxon>Forsythia</taxon>
    </lineage>
</organism>
<protein>
    <submittedName>
        <fullName evidence="1">Uncharacterized protein</fullName>
    </submittedName>
</protein>
<reference evidence="2" key="1">
    <citation type="submission" date="2024-07" db="EMBL/GenBank/DDBJ databases">
        <title>Two chromosome-level genome assemblies of Korean endemic species Abeliophyllum distichum and Forsythia ovata (Oleaceae).</title>
        <authorList>
            <person name="Jang H."/>
        </authorList>
    </citation>
    <scope>NUCLEOTIDE SEQUENCE [LARGE SCALE GENOMIC DNA]</scope>
</reference>
<name>A0ABD1VKF4_9LAMI</name>
<accession>A0ABD1VKF4</accession>
<comment type="caution">
    <text evidence="1">The sequence shown here is derived from an EMBL/GenBank/DDBJ whole genome shotgun (WGS) entry which is preliminary data.</text>
</comment>
<dbReference type="PANTHER" id="PTHR34569">
    <property type="entry name" value="EXPRESSED PROTEIN"/>
    <property type="match status" value="1"/>
</dbReference>
<evidence type="ECO:0000313" key="1">
    <source>
        <dbReference type="EMBL" id="KAL2537829.1"/>
    </source>
</evidence>
<evidence type="ECO:0000313" key="2">
    <source>
        <dbReference type="Proteomes" id="UP001604277"/>
    </source>
</evidence>
<gene>
    <name evidence="1" type="ORF">Fot_19220</name>
</gene>